<feature type="coiled-coil region" evidence="2">
    <location>
        <begin position="201"/>
        <end position="228"/>
    </location>
</feature>
<dbReference type="SUPFAM" id="SSF56954">
    <property type="entry name" value="Outer membrane efflux proteins (OEP)"/>
    <property type="match status" value="1"/>
</dbReference>
<dbReference type="InterPro" id="IPR003423">
    <property type="entry name" value="OMP_efflux"/>
</dbReference>
<feature type="signal peptide" evidence="3">
    <location>
        <begin position="1"/>
        <end position="20"/>
    </location>
</feature>
<evidence type="ECO:0000313" key="5">
    <source>
        <dbReference type="Proteomes" id="UP001160301"/>
    </source>
</evidence>
<sequence length="444" mass="47391">MSRFSLACLLLLGSVSLGCAATSPYDRAWVGQELQRETGHALGDPAEAPSLPPGLRDASALGEDDVVALALWNSPSFAAELAQLGASRADLADAGALPNPTLSLLLPIGPRQLELSVLAPIAALVQRPFRVKAAKLDVERAARGLLQRGLDLVRDARLAWIDVEAAKARAAARQDLLQTWQNVAKVARARHEAGDAPAFEAAAAEADATDAEDQNERAVTEVAAAVQRLRLVVGLAGGALGQHLGTRAAPLDERAPAEAPALVDLALAARPDVRATEIAVEAAGERIGWEKSRIFTLLGRFDLKPIGPQGGAPLLPLPGVQMDVPIFNWNPGGIGRAEAELAAATLRYRLAQQGVATDIRLSRLQLVQALASLRRFRERVLPLLEKAAGVTFRAFEAGAEPYLAVLEATRRQRDARLRLIDLEAEVRRARANLDRHVGMNHATR</sequence>
<dbReference type="PANTHER" id="PTHR30203">
    <property type="entry name" value="OUTER MEMBRANE CATION EFFLUX PROTEIN"/>
    <property type="match status" value="1"/>
</dbReference>
<accession>A0ABT6NMG4</accession>
<evidence type="ECO:0000256" key="2">
    <source>
        <dbReference type="SAM" id="Coils"/>
    </source>
</evidence>
<name>A0ABT6NMG4_9BACT</name>
<feature type="coiled-coil region" evidence="2">
    <location>
        <begin position="405"/>
        <end position="432"/>
    </location>
</feature>
<reference evidence="4 5" key="1">
    <citation type="submission" date="2023-04" db="EMBL/GenBank/DDBJ databases">
        <title>The genome sequence of Polyangium sorediatum DSM14670.</title>
        <authorList>
            <person name="Zhang X."/>
        </authorList>
    </citation>
    <scope>NUCLEOTIDE SEQUENCE [LARGE SCALE GENOMIC DNA]</scope>
    <source>
        <strain evidence="4 5">DSM 14670</strain>
    </source>
</reference>
<gene>
    <name evidence="4" type="ORF">QHF89_08450</name>
</gene>
<evidence type="ECO:0000256" key="3">
    <source>
        <dbReference type="SAM" id="SignalP"/>
    </source>
</evidence>
<feature type="chain" id="PRO_5047137981" evidence="3">
    <location>
        <begin position="21"/>
        <end position="444"/>
    </location>
</feature>
<dbReference type="EMBL" id="JARZHI010000005">
    <property type="protein sequence ID" value="MDI1429522.1"/>
    <property type="molecule type" value="Genomic_DNA"/>
</dbReference>
<keyword evidence="2" id="KW-0175">Coiled coil</keyword>
<dbReference type="InterPro" id="IPR010131">
    <property type="entry name" value="MdtP/NodT-like"/>
</dbReference>
<organism evidence="4 5">
    <name type="scientific">Polyangium sorediatum</name>
    <dbReference type="NCBI Taxonomy" id="889274"/>
    <lineage>
        <taxon>Bacteria</taxon>
        <taxon>Pseudomonadati</taxon>
        <taxon>Myxococcota</taxon>
        <taxon>Polyangia</taxon>
        <taxon>Polyangiales</taxon>
        <taxon>Polyangiaceae</taxon>
        <taxon>Polyangium</taxon>
    </lineage>
</organism>
<dbReference type="Gene3D" id="1.20.1600.10">
    <property type="entry name" value="Outer membrane efflux proteins (OEP)"/>
    <property type="match status" value="1"/>
</dbReference>
<comment type="similarity">
    <text evidence="1">Belongs to the outer membrane factor (OMF) (TC 1.B.17) family.</text>
</comment>
<evidence type="ECO:0000256" key="1">
    <source>
        <dbReference type="ARBA" id="ARBA00007613"/>
    </source>
</evidence>
<evidence type="ECO:0000313" key="4">
    <source>
        <dbReference type="EMBL" id="MDI1429522.1"/>
    </source>
</evidence>
<protein>
    <submittedName>
        <fullName evidence="4">TolC family protein</fullName>
    </submittedName>
</protein>
<dbReference type="PANTHER" id="PTHR30203:SF24">
    <property type="entry name" value="BLR4935 PROTEIN"/>
    <property type="match status" value="1"/>
</dbReference>
<keyword evidence="3" id="KW-0732">Signal</keyword>
<keyword evidence="5" id="KW-1185">Reference proteome</keyword>
<dbReference type="Pfam" id="PF02321">
    <property type="entry name" value="OEP"/>
    <property type="match status" value="1"/>
</dbReference>
<comment type="caution">
    <text evidence="4">The sequence shown here is derived from an EMBL/GenBank/DDBJ whole genome shotgun (WGS) entry which is preliminary data.</text>
</comment>
<dbReference type="RefSeq" id="WP_136967601.1">
    <property type="nucleotide sequence ID" value="NZ_JARZHI010000005.1"/>
</dbReference>
<dbReference type="PROSITE" id="PS51257">
    <property type="entry name" value="PROKAR_LIPOPROTEIN"/>
    <property type="match status" value="1"/>
</dbReference>
<dbReference type="Proteomes" id="UP001160301">
    <property type="component" value="Unassembled WGS sequence"/>
</dbReference>
<proteinExistence type="inferred from homology"/>